<evidence type="ECO:0000256" key="21">
    <source>
        <dbReference type="SAM" id="Coils"/>
    </source>
</evidence>
<dbReference type="InterPro" id="IPR003613">
    <property type="entry name" value="Ubox_domain"/>
</dbReference>
<dbReference type="Pfam" id="PF00160">
    <property type="entry name" value="Pro_isomerase"/>
    <property type="match status" value="1"/>
</dbReference>
<dbReference type="GO" id="GO:0071013">
    <property type="term" value="C:catalytic step 2 spliceosome"/>
    <property type="evidence" value="ECO:0007669"/>
    <property type="project" value="TreeGrafter"/>
</dbReference>
<feature type="coiled-coil region" evidence="21">
    <location>
        <begin position="198"/>
        <end position="225"/>
    </location>
</feature>
<evidence type="ECO:0000256" key="18">
    <source>
        <dbReference type="ARBA" id="ARBA00073734"/>
    </source>
</evidence>
<feature type="compositionally biased region" description="Basic and acidic residues" evidence="22">
    <location>
        <begin position="492"/>
        <end position="502"/>
    </location>
</feature>
<dbReference type="CDD" id="cd01923">
    <property type="entry name" value="cyclophilin_RING"/>
    <property type="match status" value="1"/>
</dbReference>
<keyword evidence="25" id="KW-0413">Isomerase</keyword>
<dbReference type="CDD" id="cd16663">
    <property type="entry name" value="RING-Ubox_PPIL2"/>
    <property type="match status" value="1"/>
</dbReference>
<comment type="pathway">
    <text evidence="3">Protein modification; protein ubiquitination.</text>
</comment>
<name>C1BRF9_CALRO</name>
<evidence type="ECO:0000256" key="13">
    <source>
        <dbReference type="ARBA" id="ARBA00023054"/>
    </source>
</evidence>
<dbReference type="GO" id="GO:0006397">
    <property type="term" value="P:mRNA processing"/>
    <property type="evidence" value="ECO:0007669"/>
    <property type="project" value="UniProtKB-KW"/>
</dbReference>
<dbReference type="SUPFAM" id="SSF50891">
    <property type="entry name" value="Cyclophilin-like"/>
    <property type="match status" value="1"/>
</dbReference>
<evidence type="ECO:0000256" key="19">
    <source>
        <dbReference type="ARBA" id="ARBA00078275"/>
    </source>
</evidence>
<dbReference type="PANTHER" id="PTHR45625:SF1">
    <property type="entry name" value="RING-TYPE E3 UBIQUITIN-PROTEIN LIGASE PPIL2"/>
    <property type="match status" value="1"/>
</dbReference>
<comment type="subcellular location">
    <subcellularLocation>
        <location evidence="2">Nucleus</location>
    </subcellularLocation>
</comment>
<evidence type="ECO:0000313" key="25">
    <source>
        <dbReference type="EMBL" id="ACO11612.1"/>
    </source>
</evidence>
<evidence type="ECO:0000256" key="12">
    <source>
        <dbReference type="ARBA" id="ARBA00022990"/>
    </source>
</evidence>
<evidence type="ECO:0000256" key="10">
    <source>
        <dbReference type="ARBA" id="ARBA00022786"/>
    </source>
</evidence>
<dbReference type="FunFam" id="3.30.40.10:FF:000079">
    <property type="entry name" value="Peptidyl-prolyl cis-trans isomerase 2"/>
    <property type="match status" value="1"/>
</dbReference>
<evidence type="ECO:0000259" key="23">
    <source>
        <dbReference type="PROSITE" id="PS50072"/>
    </source>
</evidence>
<organism evidence="25">
    <name type="scientific">Caligus rogercresseyi</name>
    <name type="common">Sea louse</name>
    <dbReference type="NCBI Taxonomy" id="217165"/>
    <lineage>
        <taxon>Eukaryota</taxon>
        <taxon>Metazoa</taxon>
        <taxon>Ecdysozoa</taxon>
        <taxon>Arthropoda</taxon>
        <taxon>Crustacea</taxon>
        <taxon>Multicrustacea</taxon>
        <taxon>Hexanauplia</taxon>
        <taxon>Copepoda</taxon>
        <taxon>Siphonostomatoida</taxon>
        <taxon>Caligidae</taxon>
        <taxon>Caligus</taxon>
    </lineage>
</organism>
<evidence type="ECO:0000256" key="5">
    <source>
        <dbReference type="ARBA" id="ARBA00012483"/>
    </source>
</evidence>
<dbReference type="InterPro" id="IPR026951">
    <property type="entry name" value="PPIL2_U-box_dom"/>
</dbReference>
<dbReference type="InterPro" id="IPR029000">
    <property type="entry name" value="Cyclophilin-like_dom_sf"/>
</dbReference>
<dbReference type="Gene3D" id="2.40.100.10">
    <property type="entry name" value="Cyclophilin-like"/>
    <property type="match status" value="1"/>
</dbReference>
<dbReference type="InterPro" id="IPR002130">
    <property type="entry name" value="Cyclophilin-type_PPIase_dom"/>
</dbReference>
<evidence type="ECO:0000256" key="3">
    <source>
        <dbReference type="ARBA" id="ARBA00004906"/>
    </source>
</evidence>
<keyword evidence="9" id="KW-0747">Spliceosome</keyword>
<accession>C1BRF9</accession>
<dbReference type="InterPro" id="IPR013083">
    <property type="entry name" value="Znf_RING/FYVE/PHD"/>
</dbReference>
<keyword evidence="11" id="KW-0832">Ubl conjugation</keyword>
<dbReference type="PROSITE" id="PS50072">
    <property type="entry name" value="CSA_PPIASE_2"/>
    <property type="match status" value="1"/>
</dbReference>
<feature type="region of interest" description="Disordered" evidence="22">
    <location>
        <begin position="478"/>
        <end position="520"/>
    </location>
</feature>
<evidence type="ECO:0000256" key="8">
    <source>
        <dbReference type="ARBA" id="ARBA00022679"/>
    </source>
</evidence>
<dbReference type="InterPro" id="IPR020892">
    <property type="entry name" value="Cyclophilin-type_PPIase_CS"/>
</dbReference>
<keyword evidence="13 21" id="KW-0175">Coiled coil</keyword>
<keyword evidence="10" id="KW-0833">Ubl conjugation pathway</keyword>
<evidence type="ECO:0000256" key="6">
    <source>
        <dbReference type="ARBA" id="ARBA00022499"/>
    </source>
</evidence>
<comment type="function">
    <text evidence="16">Has a ubiquitin-protein ligase activity acting as an E3 ubiquitin protein ligase or as an ubiquitin-ubiquitin ligase promoting elongation of ubiquitin chains on substrates. By mediating 'Lys-48'-linked polyubiquitination of proteins could target them for proteasomal degradation. May also function as a chaperone, playing a role in transport to the cell membrane of BSG/Basigin for instance. Probable inactive PPIase with no peptidyl-prolyl cis-trans isomerase activity. As a component of the minor spliceosome, involved in the splicing of U12-type introns in pre-mRNAs.</text>
</comment>
<feature type="domain" description="U-box" evidence="24">
    <location>
        <begin position="39"/>
        <end position="112"/>
    </location>
</feature>
<keyword evidence="15" id="KW-0539">Nucleus</keyword>
<evidence type="ECO:0000256" key="20">
    <source>
        <dbReference type="ARBA" id="ARBA00079124"/>
    </source>
</evidence>
<evidence type="ECO:0000256" key="1">
    <source>
        <dbReference type="ARBA" id="ARBA00000900"/>
    </source>
</evidence>
<dbReference type="InterPro" id="IPR044666">
    <property type="entry name" value="Cyclophilin_A-like"/>
</dbReference>
<evidence type="ECO:0000256" key="16">
    <source>
        <dbReference type="ARBA" id="ARBA00059251"/>
    </source>
</evidence>
<comment type="catalytic activity">
    <reaction evidence="1">
        <text>S-ubiquitinyl-[E2 ubiquitin-conjugating enzyme]-L-cysteine + [acceptor protein]-L-lysine = [E2 ubiquitin-conjugating enzyme]-L-cysteine + N(6)-ubiquitinyl-[acceptor protein]-L-lysine.</text>
        <dbReference type="EC" id="2.3.2.27"/>
    </reaction>
</comment>
<evidence type="ECO:0000256" key="11">
    <source>
        <dbReference type="ARBA" id="ARBA00022843"/>
    </source>
</evidence>
<dbReference type="EMBL" id="BT077188">
    <property type="protein sequence ID" value="ACO11612.1"/>
    <property type="molecule type" value="mRNA"/>
</dbReference>
<evidence type="ECO:0000256" key="2">
    <source>
        <dbReference type="ARBA" id="ARBA00004123"/>
    </source>
</evidence>
<proteinExistence type="evidence at transcript level"/>
<keyword evidence="12" id="KW-0007">Acetylation</keyword>
<sequence>MGKKQHQSDKLYLTATEWAHFFGGKKVKRELTADEKDYRRLPLDHCSLSLQPFSNPYCDSEGHIFDLASIVPFMKKYKLNPISGGPLQAGDLLKLQFTKNSKGAFHCPVLYKVFNNHSHVAAIRTTGNVFSFEAIQELNIKTKNWKDLLNDEPFTRSDIIIIQDPKDFEKFNLANYYHIKHKVRLEDDDILRAKTDPKARIKNANAETQDTLKELEDTYVEENDKNVDKAATVKADKINAAHYSTGKVAASFTSTACARETVSEPAILEDDIVRYGRLKKSGYVRIVTNLGNINLELNCVHVPKACENFMKLCQKGYYNQTKFHRSIRHFMIQGGDPKGNGTGGESFWGSPFKDEFKPFLSHTGRGILSMANSGPDSNKSQFFITFRSCKHLDKKHSIFGKVVGGMETLSAMERIETDNKDRPIEDILIQRAVVFVDPFTEIDEALAAERAQEEQKNSLTEAKLRKAKKEPLKAYSSGVGKFINPSITKQARKADPEKEGGPSKKKSKAGGYGFSNFSSW</sequence>
<dbReference type="GO" id="GO:0000209">
    <property type="term" value="P:protein polyubiquitination"/>
    <property type="evidence" value="ECO:0007669"/>
    <property type="project" value="TreeGrafter"/>
</dbReference>
<dbReference type="AlphaFoldDB" id="C1BRF9"/>
<evidence type="ECO:0000256" key="17">
    <source>
        <dbReference type="ARBA" id="ARBA00061807"/>
    </source>
</evidence>
<evidence type="ECO:0000256" key="15">
    <source>
        <dbReference type="ARBA" id="ARBA00023242"/>
    </source>
</evidence>
<comment type="similarity">
    <text evidence="4">Belongs to the cyclophilin-type PPIase family. PPIL2 subfamily.</text>
</comment>
<keyword evidence="6" id="KW-1017">Isopeptide bond</keyword>
<feature type="coiled-coil region" evidence="21">
    <location>
        <begin position="442"/>
        <end position="470"/>
    </location>
</feature>
<dbReference type="Gene3D" id="3.30.40.10">
    <property type="entry name" value="Zinc/RING finger domain, C3HC4 (zinc finger)"/>
    <property type="match status" value="1"/>
</dbReference>
<dbReference type="GO" id="GO:0008380">
    <property type="term" value="P:RNA splicing"/>
    <property type="evidence" value="ECO:0007669"/>
    <property type="project" value="UniProtKB-KW"/>
</dbReference>
<comment type="subunit">
    <text evidence="17">Component of the minor spliceosome, which splices U12-type introns. Within this complex, interacts with PRPF8/PRP8, EFTUD2/SNU114 and PLRG1. Interacts with isoform 2 of BSG. Interacts (via the PPIase cyclophilin-type domain) with CRNKL1; they may form a trimeric complex with HSP90.</text>
</comment>
<dbReference type="SMART" id="SM00504">
    <property type="entry name" value="Ubox"/>
    <property type="match status" value="1"/>
</dbReference>
<dbReference type="GO" id="GO:0061630">
    <property type="term" value="F:ubiquitin protein ligase activity"/>
    <property type="evidence" value="ECO:0007669"/>
    <property type="project" value="UniProtKB-EC"/>
</dbReference>
<dbReference type="PROSITE" id="PS51698">
    <property type="entry name" value="U_BOX"/>
    <property type="match status" value="1"/>
</dbReference>
<dbReference type="PROSITE" id="PS00170">
    <property type="entry name" value="CSA_PPIASE_1"/>
    <property type="match status" value="1"/>
</dbReference>
<evidence type="ECO:0000256" key="7">
    <source>
        <dbReference type="ARBA" id="ARBA00022664"/>
    </source>
</evidence>
<dbReference type="PRINTS" id="PR00153">
    <property type="entry name" value="CSAPPISMRASE"/>
</dbReference>
<dbReference type="SUPFAM" id="SSF57850">
    <property type="entry name" value="RING/U-box"/>
    <property type="match status" value="1"/>
</dbReference>
<evidence type="ECO:0000256" key="22">
    <source>
        <dbReference type="SAM" id="MobiDB-lite"/>
    </source>
</evidence>
<dbReference type="PANTHER" id="PTHR45625">
    <property type="entry name" value="PEPTIDYL-PROLYL CIS-TRANS ISOMERASE-RELATED"/>
    <property type="match status" value="1"/>
</dbReference>
<protein>
    <recommendedName>
        <fullName evidence="18">RING-type E3 ubiquitin-protein ligase PPIL2</fullName>
        <ecNumber evidence="5">2.3.2.27</ecNumber>
    </recommendedName>
    <alternativeName>
        <fullName evidence="20">CYC4</fullName>
    </alternativeName>
    <alternativeName>
        <fullName evidence="19">Probable inactive peptidyl-prolyl cis-trans isomerase-like 2</fullName>
    </alternativeName>
</protein>
<evidence type="ECO:0000256" key="9">
    <source>
        <dbReference type="ARBA" id="ARBA00022728"/>
    </source>
</evidence>
<keyword evidence="14" id="KW-0508">mRNA splicing</keyword>
<dbReference type="GO" id="GO:0003755">
    <property type="term" value="F:peptidyl-prolyl cis-trans isomerase activity"/>
    <property type="evidence" value="ECO:0007669"/>
    <property type="project" value="InterPro"/>
</dbReference>
<keyword evidence="8" id="KW-0808">Transferase</keyword>
<reference evidence="25" key="1">
    <citation type="submission" date="2009-03" db="EMBL/GenBank/DDBJ databases">
        <title>Caligus rogercresseyi ESTs and full-length cDNAs.</title>
        <authorList>
            <person name="Yasuike M."/>
            <person name="von Schalburg K."/>
            <person name="Cooper G."/>
            <person name="Leong J."/>
            <person name="Jones S.R.M."/>
            <person name="Koop B.F."/>
        </authorList>
    </citation>
    <scope>NUCLEOTIDE SEQUENCE</scope>
    <source>
        <tissue evidence="25">Whole body</tissue>
    </source>
</reference>
<gene>
    <name evidence="25" type="primary">PPIL2</name>
</gene>
<dbReference type="GO" id="GO:0006457">
    <property type="term" value="P:protein folding"/>
    <property type="evidence" value="ECO:0007669"/>
    <property type="project" value="InterPro"/>
</dbReference>
<evidence type="ECO:0000259" key="24">
    <source>
        <dbReference type="PROSITE" id="PS51698"/>
    </source>
</evidence>
<dbReference type="FunFam" id="2.40.100.10:FF:000018">
    <property type="entry name" value="Peptidyl-prolyl cis-trans isomerase-like 2"/>
    <property type="match status" value="1"/>
</dbReference>
<feature type="domain" description="PPIase cyclophilin-type" evidence="23">
    <location>
        <begin position="288"/>
        <end position="434"/>
    </location>
</feature>
<evidence type="ECO:0000256" key="4">
    <source>
        <dbReference type="ARBA" id="ARBA00007930"/>
    </source>
</evidence>
<evidence type="ECO:0000256" key="14">
    <source>
        <dbReference type="ARBA" id="ARBA00023187"/>
    </source>
</evidence>
<keyword evidence="7" id="KW-0507">mRNA processing</keyword>
<dbReference type="Pfam" id="PF04641">
    <property type="entry name" value="Rtf2"/>
    <property type="match status" value="1"/>
</dbReference>
<dbReference type="EC" id="2.3.2.27" evidence="5"/>